<dbReference type="STRING" id="1522189.A0A316VW76"/>
<dbReference type="SUPFAM" id="SSF50729">
    <property type="entry name" value="PH domain-like"/>
    <property type="match status" value="1"/>
</dbReference>
<dbReference type="InParanoid" id="A0A316VW76"/>
<feature type="domain" description="NECAP PHear" evidence="2">
    <location>
        <begin position="6"/>
        <end position="180"/>
    </location>
</feature>
<evidence type="ECO:0000259" key="2">
    <source>
        <dbReference type="Pfam" id="PF07933"/>
    </source>
</evidence>
<accession>A0A316VW76</accession>
<sequence length="214" mass="23067">MDDLEYESVLFVARECYVYRVPPRKSAAGYKAAEWGDMEAFLWKGRLRVIEKGNACSIRLEDKDSGELFALSPYDLSGQSVEPVLDSSRYFVLRVENEGGKRAFIGMGFQDRSDSFDFQVALQDWTKRNKAAKAAEEAAARGEDLAATSGAVDSGPSPHIPAGPKQDYSLKEGQTFSIKLPGGGARKIRDAPSSSGGGGFGGGPLLPPPPSRRG</sequence>
<dbReference type="GO" id="GO:0030125">
    <property type="term" value="C:clathrin vesicle coat"/>
    <property type="evidence" value="ECO:0007669"/>
    <property type="project" value="TreeGrafter"/>
</dbReference>
<reference evidence="3 4" key="1">
    <citation type="journal article" date="2018" name="Mol. Biol. Evol.">
        <title>Broad Genomic Sampling Reveals a Smut Pathogenic Ancestry of the Fungal Clade Ustilaginomycotina.</title>
        <authorList>
            <person name="Kijpornyongpan T."/>
            <person name="Mondo S.J."/>
            <person name="Barry K."/>
            <person name="Sandor L."/>
            <person name="Lee J."/>
            <person name="Lipzen A."/>
            <person name="Pangilinan J."/>
            <person name="LaButti K."/>
            <person name="Hainaut M."/>
            <person name="Henrissat B."/>
            <person name="Grigoriev I.V."/>
            <person name="Spatafora J.W."/>
            <person name="Aime M.C."/>
        </authorList>
    </citation>
    <scope>NUCLEOTIDE SEQUENCE [LARGE SCALE GENOMIC DNA]</scope>
    <source>
        <strain evidence="3 4">MCA 4658</strain>
    </source>
</reference>
<dbReference type="EMBL" id="KZ819397">
    <property type="protein sequence ID" value="PWN41198.1"/>
    <property type="molecule type" value="Genomic_DNA"/>
</dbReference>
<organism evidence="3 4">
    <name type="scientific">Ceraceosorus guamensis</name>
    <dbReference type="NCBI Taxonomy" id="1522189"/>
    <lineage>
        <taxon>Eukaryota</taxon>
        <taxon>Fungi</taxon>
        <taxon>Dikarya</taxon>
        <taxon>Basidiomycota</taxon>
        <taxon>Ustilaginomycotina</taxon>
        <taxon>Exobasidiomycetes</taxon>
        <taxon>Ceraceosorales</taxon>
        <taxon>Ceraceosoraceae</taxon>
        <taxon>Ceraceosorus</taxon>
    </lineage>
</organism>
<dbReference type="Proteomes" id="UP000245783">
    <property type="component" value="Unassembled WGS sequence"/>
</dbReference>
<dbReference type="FunFam" id="2.30.29.30:FF:000403">
    <property type="entry name" value="Unplaced genomic scaffold supercont1.125, whole genome shotgun sequence"/>
    <property type="match status" value="1"/>
</dbReference>
<dbReference type="Gene3D" id="2.30.29.30">
    <property type="entry name" value="Pleckstrin-homology domain (PH domain)/Phosphotyrosine-binding domain (PTB)"/>
    <property type="match status" value="1"/>
</dbReference>
<dbReference type="InterPro" id="IPR012466">
    <property type="entry name" value="NECAP_PHear"/>
</dbReference>
<dbReference type="GO" id="GO:0006897">
    <property type="term" value="P:endocytosis"/>
    <property type="evidence" value="ECO:0007669"/>
    <property type="project" value="InterPro"/>
</dbReference>
<feature type="region of interest" description="Disordered" evidence="1">
    <location>
        <begin position="137"/>
        <end position="214"/>
    </location>
</feature>
<gene>
    <name evidence="3" type="ORF">IE81DRAFT_324810</name>
</gene>
<dbReference type="Pfam" id="PF07933">
    <property type="entry name" value="DUF1681"/>
    <property type="match status" value="1"/>
</dbReference>
<dbReference type="RefSeq" id="XP_025368358.1">
    <property type="nucleotide sequence ID" value="XM_025514334.1"/>
</dbReference>
<protein>
    <submittedName>
        <fullName evidence="3">Adaptin ear-binding coat-associated protein 1 NECAP-1</fullName>
    </submittedName>
</protein>
<feature type="compositionally biased region" description="Pro residues" evidence="1">
    <location>
        <begin position="205"/>
        <end position="214"/>
    </location>
</feature>
<dbReference type="OrthoDB" id="10265489at2759"/>
<dbReference type="AlphaFoldDB" id="A0A316VW76"/>
<evidence type="ECO:0000313" key="3">
    <source>
        <dbReference type="EMBL" id="PWN41198.1"/>
    </source>
</evidence>
<evidence type="ECO:0000256" key="1">
    <source>
        <dbReference type="SAM" id="MobiDB-lite"/>
    </source>
</evidence>
<dbReference type="GeneID" id="37036204"/>
<dbReference type="InterPro" id="IPR011993">
    <property type="entry name" value="PH-like_dom_sf"/>
</dbReference>
<evidence type="ECO:0000313" key="4">
    <source>
        <dbReference type="Proteomes" id="UP000245783"/>
    </source>
</evidence>
<feature type="compositionally biased region" description="Gly residues" evidence="1">
    <location>
        <begin position="195"/>
        <end position="204"/>
    </location>
</feature>
<proteinExistence type="predicted"/>
<keyword evidence="4" id="KW-1185">Reference proteome</keyword>
<dbReference type="CDD" id="cd13228">
    <property type="entry name" value="PHear_NECAP"/>
    <property type="match status" value="1"/>
</dbReference>
<dbReference type="PANTHER" id="PTHR12847">
    <property type="entry name" value="ATP-BINDING CASSETTE ABC TRANSPORTER-RELATED"/>
    <property type="match status" value="1"/>
</dbReference>
<name>A0A316VW76_9BASI</name>
<dbReference type="PANTHER" id="PTHR12847:SF9">
    <property type="entry name" value="NECAP-LIKE PROTEIN CG9132"/>
    <property type="match status" value="1"/>
</dbReference>